<evidence type="ECO:0000256" key="13">
    <source>
        <dbReference type="ARBA" id="ARBA00023098"/>
    </source>
</evidence>
<accession>A0A0G4EQC4</accession>
<keyword evidence="17" id="KW-1208">Phospholipid metabolism</keyword>
<feature type="compositionally biased region" description="Basic and acidic residues" evidence="19">
    <location>
        <begin position="241"/>
        <end position="260"/>
    </location>
</feature>
<dbReference type="Proteomes" id="UP000041254">
    <property type="component" value="Unassembled WGS sequence"/>
</dbReference>
<dbReference type="AlphaFoldDB" id="A0A0G4EQC4"/>
<dbReference type="UniPathway" id="UPA00557">
    <property type="reaction ID" value="UER00614"/>
</dbReference>
<evidence type="ECO:0000256" key="5">
    <source>
        <dbReference type="ARBA" id="ARBA00005458"/>
    </source>
</evidence>
<comment type="similarity">
    <text evidence="5">Belongs to the TAM41 family.</text>
</comment>
<evidence type="ECO:0000256" key="18">
    <source>
        <dbReference type="ARBA" id="ARBA00029893"/>
    </source>
</evidence>
<keyword evidence="15" id="KW-0472">Membrane</keyword>
<dbReference type="InterPro" id="IPR015222">
    <property type="entry name" value="Tam41"/>
</dbReference>
<gene>
    <name evidence="20" type="ORF">Vbra_20713</name>
</gene>
<dbReference type="VEuPathDB" id="CryptoDB:Vbra_20713"/>
<dbReference type="EC" id="2.7.7.41" evidence="6"/>
<comment type="pathway">
    <text evidence="4">Lipid metabolism.</text>
</comment>
<evidence type="ECO:0000313" key="20">
    <source>
        <dbReference type="EMBL" id="CEL99661.1"/>
    </source>
</evidence>
<keyword evidence="9" id="KW-0808">Transferase</keyword>
<protein>
    <recommendedName>
        <fullName evidence="7">Phosphatidate cytidylyltransferase, mitochondrial</fullName>
        <ecNumber evidence="6">2.7.7.41</ecNumber>
    </recommendedName>
    <alternativeName>
        <fullName evidence="18">CDP-diacylglycerol synthase</fullName>
    </alternativeName>
</protein>
<dbReference type="Pfam" id="PF09139">
    <property type="entry name" value="Tam41_Mmp37"/>
    <property type="match status" value="1"/>
</dbReference>
<dbReference type="GO" id="GO:0005743">
    <property type="term" value="C:mitochondrial inner membrane"/>
    <property type="evidence" value="ECO:0007669"/>
    <property type="project" value="UniProtKB-SubCell"/>
</dbReference>
<evidence type="ECO:0000256" key="8">
    <source>
        <dbReference type="ARBA" id="ARBA00022516"/>
    </source>
</evidence>
<dbReference type="PANTHER" id="PTHR13619">
    <property type="entry name" value="PHOSPHATIDATE CYTIDYLYLTRANSFERASE, MITOCHONDRIAL"/>
    <property type="match status" value="1"/>
</dbReference>
<keyword evidence="16" id="KW-0594">Phospholipid biosynthesis</keyword>
<evidence type="ECO:0000313" key="21">
    <source>
        <dbReference type="Proteomes" id="UP000041254"/>
    </source>
</evidence>
<evidence type="ECO:0000256" key="10">
    <source>
        <dbReference type="ARBA" id="ARBA00022695"/>
    </source>
</evidence>
<evidence type="ECO:0000256" key="15">
    <source>
        <dbReference type="ARBA" id="ARBA00023136"/>
    </source>
</evidence>
<evidence type="ECO:0000256" key="16">
    <source>
        <dbReference type="ARBA" id="ARBA00023209"/>
    </source>
</evidence>
<keyword evidence="10" id="KW-0548">Nucleotidyltransferase</keyword>
<evidence type="ECO:0000256" key="9">
    <source>
        <dbReference type="ARBA" id="ARBA00022679"/>
    </source>
</evidence>
<evidence type="ECO:0000256" key="19">
    <source>
        <dbReference type="SAM" id="MobiDB-lite"/>
    </source>
</evidence>
<dbReference type="OrthoDB" id="341477at2759"/>
<evidence type="ECO:0000256" key="2">
    <source>
        <dbReference type="ARBA" id="ARBA00004443"/>
    </source>
</evidence>
<evidence type="ECO:0000256" key="17">
    <source>
        <dbReference type="ARBA" id="ARBA00023264"/>
    </source>
</evidence>
<comment type="subcellular location">
    <subcellularLocation>
        <location evidence="2">Mitochondrion inner membrane</location>
        <topology evidence="2">Peripheral membrane protein</topology>
        <orientation evidence="2">Matrix side</orientation>
    </subcellularLocation>
</comment>
<keyword evidence="13" id="KW-0443">Lipid metabolism</keyword>
<evidence type="ECO:0000256" key="4">
    <source>
        <dbReference type="ARBA" id="ARBA00005189"/>
    </source>
</evidence>
<keyword evidence="11" id="KW-0999">Mitochondrion inner membrane</keyword>
<keyword evidence="14" id="KW-0496">Mitochondrion</keyword>
<name>A0A0G4EQC4_VITBC</name>
<dbReference type="PANTHER" id="PTHR13619:SF0">
    <property type="entry name" value="PHOSPHATIDATE CYTIDYLYLTRANSFERASE, MITOCHONDRIAL"/>
    <property type="match status" value="1"/>
</dbReference>
<keyword evidence="12" id="KW-0460">Magnesium</keyword>
<comment type="pathway">
    <text evidence="3">Phospholipid metabolism; CDP-diacylglycerol biosynthesis; CDP-diacylglycerol from sn-glycerol 3-phosphate: step 3/3.</text>
</comment>
<keyword evidence="21" id="KW-1185">Reference proteome</keyword>
<sequence>MPLPFPFEQFPPIRAVIGYGSAVFDQHGLQDGGLSNRLLDFLFVVKDPEAWHRDNVASNGGDYSFISRFRSDRVAQFQRLGVSKVYFNTMVPLDDGRQYCKYGVVSEEDLREDIDTWSSLYVAGRLHKPFLCFSSSEQPMDDLEGLFERNRLAAVRAALLLHGPEVSVGQLLQAICGLSYGGDIRVGIAEKPGKVKGIVSAQGLELLSLYLPLLRSALVLPPDTHISHPHPHHQHTMADTPHQHTEADPHATEEETERSVPEGGEGGGKPKEPLDLQLRVEGPVGRDAMDKVAEVGRQVMKRRREVFPQDMKGPGRAGVSEVGLVLEDDASTGVTEDEVGEIVRSLLSDQQTIHRSSEPEVDEGLFINLPETLRFRANGISASRRFNRIFNPFSLLDKRNYLRSLGSPLPWEAEVVSDSLRWIVRRSSMQQSAKAALSAGLARFVMYGVRKMRRRLS</sequence>
<evidence type="ECO:0000256" key="14">
    <source>
        <dbReference type="ARBA" id="ARBA00023128"/>
    </source>
</evidence>
<reference evidence="20 21" key="1">
    <citation type="submission" date="2014-11" db="EMBL/GenBank/DDBJ databases">
        <authorList>
            <person name="Zhu J."/>
            <person name="Qi W."/>
            <person name="Song R."/>
        </authorList>
    </citation>
    <scope>NUCLEOTIDE SEQUENCE [LARGE SCALE GENOMIC DNA]</scope>
</reference>
<evidence type="ECO:0000256" key="12">
    <source>
        <dbReference type="ARBA" id="ARBA00022842"/>
    </source>
</evidence>
<dbReference type="STRING" id="1169540.A0A0G4EQC4"/>
<proteinExistence type="inferred from homology"/>
<dbReference type="GO" id="GO:0032049">
    <property type="term" value="P:cardiolipin biosynthetic process"/>
    <property type="evidence" value="ECO:0007669"/>
    <property type="project" value="InterPro"/>
</dbReference>
<evidence type="ECO:0000256" key="3">
    <source>
        <dbReference type="ARBA" id="ARBA00005119"/>
    </source>
</evidence>
<evidence type="ECO:0000256" key="1">
    <source>
        <dbReference type="ARBA" id="ARBA00001946"/>
    </source>
</evidence>
<dbReference type="GO" id="GO:0016024">
    <property type="term" value="P:CDP-diacylglycerol biosynthetic process"/>
    <property type="evidence" value="ECO:0007669"/>
    <property type="project" value="UniProtKB-UniPathway"/>
</dbReference>
<dbReference type="EMBL" id="CDMY01000286">
    <property type="protein sequence ID" value="CEL99661.1"/>
    <property type="molecule type" value="Genomic_DNA"/>
</dbReference>
<evidence type="ECO:0000256" key="11">
    <source>
        <dbReference type="ARBA" id="ARBA00022792"/>
    </source>
</evidence>
<evidence type="ECO:0000256" key="6">
    <source>
        <dbReference type="ARBA" id="ARBA00012487"/>
    </source>
</evidence>
<evidence type="ECO:0000256" key="7">
    <source>
        <dbReference type="ARBA" id="ARBA00018337"/>
    </source>
</evidence>
<feature type="region of interest" description="Disordered" evidence="19">
    <location>
        <begin position="224"/>
        <end position="274"/>
    </location>
</feature>
<comment type="cofactor">
    <cofactor evidence="1">
        <name>Mg(2+)</name>
        <dbReference type="ChEBI" id="CHEBI:18420"/>
    </cofactor>
</comment>
<organism evidence="20 21">
    <name type="scientific">Vitrella brassicaformis (strain CCMP3155)</name>
    <dbReference type="NCBI Taxonomy" id="1169540"/>
    <lineage>
        <taxon>Eukaryota</taxon>
        <taxon>Sar</taxon>
        <taxon>Alveolata</taxon>
        <taxon>Colpodellida</taxon>
        <taxon>Vitrellaceae</taxon>
        <taxon>Vitrella</taxon>
    </lineage>
</organism>
<dbReference type="InParanoid" id="A0A0G4EQC4"/>
<keyword evidence="8" id="KW-0444">Lipid biosynthesis</keyword>
<dbReference type="GO" id="GO:0004605">
    <property type="term" value="F:phosphatidate cytidylyltransferase activity"/>
    <property type="evidence" value="ECO:0007669"/>
    <property type="project" value="UniProtKB-EC"/>
</dbReference>